<sequence length="333" mass="37506">MSSPKRQRVYKGLDVGSAKITESERCGIKHHLLDIKEPGDDFSAGIFHDLAWEAVDQIVKDGKTPILVGGTGLYLDWFVRGKPGTPVSTRDTAAAAQRRLQEKLEGSFPEGSPPSPEAAWAAGCDLIAELGDPDSAARLRKEPNNKYRMERVIEILLSEPGRTLADFNPNSKKEQHENVTFHAFFLYRPRLEMYRRIDARVEEMSFLDDPHASPDLEQLLKLVDEIQSATRKLCHRQMTWFRKKQEYTWLNAKSPPAHNVKTILSVLKKGGPASSPSGKGELTDAERYEMKRYQARRTVFQNPLSARVQAILAQVTALVDDLRSHTLSSQTEI</sequence>
<evidence type="ECO:0000256" key="1">
    <source>
        <dbReference type="ARBA" id="ARBA00005842"/>
    </source>
</evidence>
<evidence type="ECO:0000256" key="4">
    <source>
        <dbReference type="ARBA" id="ARBA00022840"/>
    </source>
</evidence>
<dbReference type="InterPro" id="IPR027417">
    <property type="entry name" value="P-loop_NTPase"/>
</dbReference>
<dbReference type="GO" id="GO:0009691">
    <property type="term" value="P:cytokinin biosynthetic process"/>
    <property type="evidence" value="ECO:0007669"/>
    <property type="project" value="TreeGrafter"/>
</dbReference>
<protein>
    <submittedName>
        <fullName evidence="5">Uncharacterized protein</fullName>
    </submittedName>
</protein>
<keyword evidence="4" id="KW-0067">ATP-binding</keyword>
<reference evidence="5" key="1">
    <citation type="submission" date="2021-01" db="EMBL/GenBank/DDBJ databases">
        <authorList>
            <person name="Eckstrom K.M.E."/>
        </authorList>
    </citation>
    <scope>NUCLEOTIDE SEQUENCE</scope>
    <source>
        <strain evidence="5">UVCC 0001</strain>
    </source>
</reference>
<keyword evidence="2" id="KW-0808">Transferase</keyword>
<name>A0AAD9IHH8_PROWI</name>
<proteinExistence type="inferred from homology"/>
<dbReference type="PANTHER" id="PTHR11088:SF60">
    <property type="entry name" value="TRNA DIMETHYLALLYLTRANSFERASE"/>
    <property type="match status" value="1"/>
</dbReference>
<evidence type="ECO:0000256" key="3">
    <source>
        <dbReference type="ARBA" id="ARBA00022741"/>
    </source>
</evidence>
<dbReference type="PANTHER" id="PTHR11088">
    <property type="entry name" value="TRNA DIMETHYLALLYLTRANSFERASE"/>
    <property type="match status" value="1"/>
</dbReference>
<dbReference type="GO" id="GO:0005524">
    <property type="term" value="F:ATP binding"/>
    <property type="evidence" value="ECO:0007669"/>
    <property type="project" value="UniProtKB-KW"/>
</dbReference>
<dbReference type="SUPFAM" id="SSF52540">
    <property type="entry name" value="P-loop containing nucleoside triphosphate hydrolases"/>
    <property type="match status" value="1"/>
</dbReference>
<organism evidence="5 6">
    <name type="scientific">Prototheca wickerhamii</name>
    <dbReference type="NCBI Taxonomy" id="3111"/>
    <lineage>
        <taxon>Eukaryota</taxon>
        <taxon>Viridiplantae</taxon>
        <taxon>Chlorophyta</taxon>
        <taxon>core chlorophytes</taxon>
        <taxon>Trebouxiophyceae</taxon>
        <taxon>Chlorellales</taxon>
        <taxon>Chlorellaceae</taxon>
        <taxon>Prototheca</taxon>
    </lineage>
</organism>
<keyword evidence="3" id="KW-0547">Nucleotide-binding</keyword>
<evidence type="ECO:0000313" key="6">
    <source>
        <dbReference type="Proteomes" id="UP001255856"/>
    </source>
</evidence>
<dbReference type="EMBL" id="JASFZW010000007">
    <property type="protein sequence ID" value="KAK2077244.1"/>
    <property type="molecule type" value="Genomic_DNA"/>
</dbReference>
<evidence type="ECO:0000313" key="5">
    <source>
        <dbReference type="EMBL" id="KAK2077244.1"/>
    </source>
</evidence>
<dbReference type="AlphaFoldDB" id="A0AAD9IHH8"/>
<dbReference type="InterPro" id="IPR039657">
    <property type="entry name" value="Dimethylallyltransferase"/>
</dbReference>
<evidence type="ECO:0000256" key="2">
    <source>
        <dbReference type="ARBA" id="ARBA00022679"/>
    </source>
</evidence>
<dbReference type="Gene3D" id="3.40.50.300">
    <property type="entry name" value="P-loop containing nucleotide triphosphate hydrolases"/>
    <property type="match status" value="2"/>
</dbReference>
<dbReference type="GO" id="GO:0006400">
    <property type="term" value="P:tRNA modification"/>
    <property type="evidence" value="ECO:0007669"/>
    <property type="project" value="TreeGrafter"/>
</dbReference>
<dbReference type="Pfam" id="PF01715">
    <property type="entry name" value="IPPT"/>
    <property type="match status" value="1"/>
</dbReference>
<gene>
    <name evidence="5" type="ORF">QBZ16_004878</name>
</gene>
<comment type="similarity">
    <text evidence="1">Belongs to the IPP transferase family.</text>
</comment>
<keyword evidence="6" id="KW-1185">Reference proteome</keyword>
<dbReference type="Proteomes" id="UP001255856">
    <property type="component" value="Unassembled WGS sequence"/>
</dbReference>
<dbReference type="GO" id="GO:0052381">
    <property type="term" value="F:tRNA dimethylallyltransferase activity"/>
    <property type="evidence" value="ECO:0007669"/>
    <property type="project" value="TreeGrafter"/>
</dbReference>
<accession>A0AAD9IHH8</accession>
<comment type="caution">
    <text evidence="5">The sequence shown here is derived from an EMBL/GenBank/DDBJ whole genome shotgun (WGS) entry which is preliminary data.</text>
</comment>